<evidence type="ECO:0000313" key="2">
    <source>
        <dbReference type="EMBL" id="RPA99566.1"/>
    </source>
</evidence>
<evidence type="ECO:0000313" key="3">
    <source>
        <dbReference type="Proteomes" id="UP000276215"/>
    </source>
</evidence>
<evidence type="ECO:0000256" key="1">
    <source>
        <dbReference type="SAM" id="Coils"/>
    </source>
</evidence>
<organism evidence="2 3">
    <name type="scientific">Choiromyces venosus 120613-1</name>
    <dbReference type="NCBI Taxonomy" id="1336337"/>
    <lineage>
        <taxon>Eukaryota</taxon>
        <taxon>Fungi</taxon>
        <taxon>Dikarya</taxon>
        <taxon>Ascomycota</taxon>
        <taxon>Pezizomycotina</taxon>
        <taxon>Pezizomycetes</taxon>
        <taxon>Pezizales</taxon>
        <taxon>Tuberaceae</taxon>
        <taxon>Choiromyces</taxon>
    </lineage>
</organism>
<proteinExistence type="predicted"/>
<keyword evidence="3" id="KW-1185">Reference proteome</keyword>
<dbReference type="Proteomes" id="UP000276215">
    <property type="component" value="Unassembled WGS sequence"/>
</dbReference>
<gene>
    <name evidence="2" type="ORF">L873DRAFT_891232</name>
</gene>
<protein>
    <submittedName>
        <fullName evidence="2">Uncharacterized protein</fullName>
    </submittedName>
</protein>
<keyword evidence="1" id="KW-0175">Coiled coil</keyword>
<accession>A0A3N4JN20</accession>
<name>A0A3N4JN20_9PEZI</name>
<reference evidence="2 3" key="1">
    <citation type="journal article" date="2018" name="Nat. Ecol. Evol.">
        <title>Pezizomycetes genomes reveal the molecular basis of ectomycorrhizal truffle lifestyle.</title>
        <authorList>
            <person name="Murat C."/>
            <person name="Payen T."/>
            <person name="Noel B."/>
            <person name="Kuo A."/>
            <person name="Morin E."/>
            <person name="Chen J."/>
            <person name="Kohler A."/>
            <person name="Krizsan K."/>
            <person name="Balestrini R."/>
            <person name="Da Silva C."/>
            <person name="Montanini B."/>
            <person name="Hainaut M."/>
            <person name="Levati E."/>
            <person name="Barry K.W."/>
            <person name="Belfiori B."/>
            <person name="Cichocki N."/>
            <person name="Clum A."/>
            <person name="Dockter R.B."/>
            <person name="Fauchery L."/>
            <person name="Guy J."/>
            <person name="Iotti M."/>
            <person name="Le Tacon F."/>
            <person name="Lindquist E.A."/>
            <person name="Lipzen A."/>
            <person name="Malagnac F."/>
            <person name="Mello A."/>
            <person name="Molinier V."/>
            <person name="Miyauchi S."/>
            <person name="Poulain J."/>
            <person name="Riccioni C."/>
            <person name="Rubini A."/>
            <person name="Sitrit Y."/>
            <person name="Splivallo R."/>
            <person name="Traeger S."/>
            <person name="Wang M."/>
            <person name="Zifcakova L."/>
            <person name="Wipf D."/>
            <person name="Zambonelli A."/>
            <person name="Paolocci F."/>
            <person name="Nowrousian M."/>
            <person name="Ottonello S."/>
            <person name="Baldrian P."/>
            <person name="Spatafora J.W."/>
            <person name="Henrissat B."/>
            <person name="Nagy L.G."/>
            <person name="Aury J.M."/>
            <person name="Wincker P."/>
            <person name="Grigoriev I.V."/>
            <person name="Bonfante P."/>
            <person name="Martin F.M."/>
        </authorList>
    </citation>
    <scope>NUCLEOTIDE SEQUENCE [LARGE SCALE GENOMIC DNA]</scope>
    <source>
        <strain evidence="2 3">120613-1</strain>
    </source>
</reference>
<feature type="coiled-coil region" evidence="1">
    <location>
        <begin position="8"/>
        <end position="71"/>
    </location>
</feature>
<dbReference type="AlphaFoldDB" id="A0A3N4JN20"/>
<sequence length="180" mass="20113">MLTTLSGKQDFQAAMQALEDHKIEEEKRVNEKEDIIQVQGTTKVVKKESKVESLKDKRRKIRERGEQLDAQLAEEGDRMTSILERVTDALISSTGNSINTLLETIAKSNSGYSGYALLILSEILDSSSSSQLQHESKSTDILQEKFNLLEDQVQSVEASLKQVQDNMNKILDILGSRTGN</sequence>
<dbReference type="EMBL" id="ML120386">
    <property type="protein sequence ID" value="RPA99566.1"/>
    <property type="molecule type" value="Genomic_DNA"/>
</dbReference>